<dbReference type="SUPFAM" id="SSF55550">
    <property type="entry name" value="SH2 domain"/>
    <property type="match status" value="1"/>
</dbReference>
<evidence type="ECO:0000259" key="2">
    <source>
        <dbReference type="PROSITE" id="PS50001"/>
    </source>
</evidence>
<dbReference type="SUPFAM" id="SSF52799">
    <property type="entry name" value="(Phosphotyrosine protein) phosphatases II"/>
    <property type="match status" value="1"/>
</dbReference>
<dbReference type="InterPro" id="IPR029021">
    <property type="entry name" value="Prot-tyrosine_phosphatase-like"/>
</dbReference>
<evidence type="ECO:0000313" key="5">
    <source>
        <dbReference type="EMBL" id="KAF0715359.1"/>
    </source>
</evidence>
<gene>
    <name evidence="5" type="ORF">FWK35_00031828</name>
</gene>
<feature type="domain" description="Tyrosine-protein phosphatase" evidence="3">
    <location>
        <begin position="157"/>
        <end position="366"/>
    </location>
</feature>
<feature type="non-terminal residue" evidence="5">
    <location>
        <position position="378"/>
    </location>
</feature>
<sequence length="378" mass="43462">KKDVLVAISQSDLGNYVLTVNINDKVAEIKIRFNGEKYDICGGEQFLSLNDLMKYYNFNLMVDHNGSVIHLMNPVNVTRISIAGIVDRVFKLKRVRSPASCTRPARPVFPSCLAFGALVGESTKSYRRRPWWRLIRCRPVAAVPVLCTGDRCGPCQDYINANMIKLEPFAFADNYETRNYIATQGCLHNTVDDFWRMIWQEDSRIIEKCTLYWPDLGDTIMYSKITVVNLGEYAHQQDMIVRMFDVSLPYYRHRRIFQYHYMGWPEHGVPSDAGSLLDLQFVVNACQFNIEACSDVLHPLTVHCNARIGRTDTFVVLDLLIGLINRKGLDCELDIQRTKHLVRSFRPGLVQPQAQYQFIYTAINHYVQSICSRISAEK</sequence>
<dbReference type="Proteomes" id="UP000478052">
    <property type="component" value="Unassembled WGS sequence"/>
</dbReference>
<accession>A0A6G0VYZ9</accession>
<dbReference type="GO" id="GO:0004726">
    <property type="term" value="F:non-membrane spanning protein tyrosine phosphatase activity"/>
    <property type="evidence" value="ECO:0007669"/>
    <property type="project" value="TreeGrafter"/>
</dbReference>
<dbReference type="PANTHER" id="PTHR46559:SF3">
    <property type="entry name" value="TYROSINE-PROTEIN PHOSPHATASE NON-RECEPTOR TYPE"/>
    <property type="match status" value="1"/>
</dbReference>
<dbReference type="PROSITE" id="PS50001">
    <property type="entry name" value="SH2"/>
    <property type="match status" value="1"/>
</dbReference>
<dbReference type="PRINTS" id="PR00700">
    <property type="entry name" value="PRTYPHPHTASE"/>
</dbReference>
<dbReference type="Gene3D" id="3.30.505.10">
    <property type="entry name" value="SH2 domain"/>
    <property type="match status" value="1"/>
</dbReference>
<proteinExistence type="predicted"/>
<dbReference type="GO" id="GO:0050839">
    <property type="term" value="F:cell adhesion molecule binding"/>
    <property type="evidence" value="ECO:0007669"/>
    <property type="project" value="TreeGrafter"/>
</dbReference>
<evidence type="ECO:0000256" key="1">
    <source>
        <dbReference type="PROSITE-ProRule" id="PRU00191"/>
    </source>
</evidence>
<feature type="non-terminal residue" evidence="5">
    <location>
        <position position="1"/>
    </location>
</feature>
<dbReference type="GO" id="GO:0030971">
    <property type="term" value="F:receptor tyrosine kinase binding"/>
    <property type="evidence" value="ECO:0007669"/>
    <property type="project" value="TreeGrafter"/>
</dbReference>
<dbReference type="PROSITE" id="PS50056">
    <property type="entry name" value="TYR_PHOSPHATASE_2"/>
    <property type="match status" value="1"/>
</dbReference>
<dbReference type="SMART" id="SM00404">
    <property type="entry name" value="PTPc_motif"/>
    <property type="match status" value="1"/>
</dbReference>
<dbReference type="SMART" id="SM00194">
    <property type="entry name" value="PTPc"/>
    <property type="match status" value="1"/>
</dbReference>
<dbReference type="Pfam" id="PF00102">
    <property type="entry name" value="Y_phosphatase"/>
    <property type="match status" value="1"/>
</dbReference>
<keyword evidence="6" id="KW-1185">Reference proteome</keyword>
<dbReference type="InterPro" id="IPR003595">
    <property type="entry name" value="Tyr_Pase_cat"/>
</dbReference>
<dbReference type="Gene3D" id="3.90.190.10">
    <property type="entry name" value="Protein tyrosine phosphatase superfamily"/>
    <property type="match status" value="1"/>
</dbReference>
<name>A0A6G0VYZ9_APHCR</name>
<dbReference type="GO" id="GO:0070374">
    <property type="term" value="P:positive regulation of ERK1 and ERK2 cascade"/>
    <property type="evidence" value="ECO:0007669"/>
    <property type="project" value="TreeGrafter"/>
</dbReference>
<dbReference type="EMBL" id="VUJU01010199">
    <property type="protein sequence ID" value="KAF0715359.1"/>
    <property type="molecule type" value="Genomic_DNA"/>
</dbReference>
<dbReference type="InterPro" id="IPR000387">
    <property type="entry name" value="Tyr_Pase_dom"/>
</dbReference>
<dbReference type="InterPro" id="IPR000242">
    <property type="entry name" value="PTP_cat"/>
</dbReference>
<dbReference type="PROSITE" id="PS50055">
    <property type="entry name" value="TYR_PHOSPHATASE_PTP"/>
    <property type="match status" value="1"/>
</dbReference>
<feature type="domain" description="SH2" evidence="2">
    <location>
        <begin position="1"/>
        <end position="75"/>
    </location>
</feature>
<evidence type="ECO:0000259" key="3">
    <source>
        <dbReference type="PROSITE" id="PS50055"/>
    </source>
</evidence>
<evidence type="ECO:0000313" key="6">
    <source>
        <dbReference type="Proteomes" id="UP000478052"/>
    </source>
</evidence>
<dbReference type="InterPro" id="IPR036860">
    <property type="entry name" value="SH2_dom_sf"/>
</dbReference>
<dbReference type="PANTHER" id="PTHR46559">
    <property type="entry name" value="TYROSINE-PROTEIN PHOSPHATASE NON-RECEPTOR TYPE 11"/>
    <property type="match status" value="1"/>
</dbReference>
<dbReference type="GO" id="GO:0005737">
    <property type="term" value="C:cytoplasm"/>
    <property type="evidence" value="ECO:0007669"/>
    <property type="project" value="TreeGrafter"/>
</dbReference>
<dbReference type="OrthoDB" id="8815311at2759"/>
<evidence type="ECO:0000259" key="4">
    <source>
        <dbReference type="PROSITE" id="PS50056"/>
    </source>
</evidence>
<organism evidence="5 6">
    <name type="scientific">Aphis craccivora</name>
    <name type="common">Cowpea aphid</name>
    <dbReference type="NCBI Taxonomy" id="307492"/>
    <lineage>
        <taxon>Eukaryota</taxon>
        <taxon>Metazoa</taxon>
        <taxon>Ecdysozoa</taxon>
        <taxon>Arthropoda</taxon>
        <taxon>Hexapoda</taxon>
        <taxon>Insecta</taxon>
        <taxon>Pterygota</taxon>
        <taxon>Neoptera</taxon>
        <taxon>Paraneoptera</taxon>
        <taxon>Hemiptera</taxon>
        <taxon>Sternorrhyncha</taxon>
        <taxon>Aphidomorpha</taxon>
        <taxon>Aphidoidea</taxon>
        <taxon>Aphididae</taxon>
        <taxon>Aphidini</taxon>
        <taxon>Aphis</taxon>
        <taxon>Aphis</taxon>
    </lineage>
</organism>
<keyword evidence="5" id="KW-0675">Receptor</keyword>
<keyword evidence="1" id="KW-0727">SH2 domain</keyword>
<reference evidence="5 6" key="1">
    <citation type="submission" date="2019-08" db="EMBL/GenBank/DDBJ databases">
        <title>Whole genome of Aphis craccivora.</title>
        <authorList>
            <person name="Voronova N.V."/>
            <person name="Shulinski R.S."/>
            <person name="Bandarenka Y.V."/>
            <person name="Zhorov D.G."/>
            <person name="Warner D."/>
        </authorList>
    </citation>
    <scope>NUCLEOTIDE SEQUENCE [LARGE SCALE GENOMIC DNA]</scope>
    <source>
        <strain evidence="5">180601</strain>
        <tissue evidence="5">Whole Body</tissue>
    </source>
</reference>
<comment type="caution">
    <text evidence="5">The sequence shown here is derived from an EMBL/GenBank/DDBJ whole genome shotgun (WGS) entry which is preliminary data.</text>
</comment>
<feature type="domain" description="Tyrosine specific protein phosphatases" evidence="4">
    <location>
        <begin position="299"/>
        <end position="357"/>
    </location>
</feature>
<dbReference type="Pfam" id="PF00017">
    <property type="entry name" value="SH2"/>
    <property type="match status" value="1"/>
</dbReference>
<protein>
    <submittedName>
        <fullName evidence="5">Tyrosine-protein phosphatase non-receptor type 11-like</fullName>
    </submittedName>
</protein>
<dbReference type="AlphaFoldDB" id="A0A6G0VYZ9"/>
<dbReference type="InterPro" id="IPR000980">
    <property type="entry name" value="SH2"/>
</dbReference>
<dbReference type="GO" id="GO:0048666">
    <property type="term" value="P:neuron development"/>
    <property type="evidence" value="ECO:0007669"/>
    <property type="project" value="UniProtKB-ARBA"/>
</dbReference>